<evidence type="ECO:0000313" key="1">
    <source>
        <dbReference type="EMBL" id="SVD08003.1"/>
    </source>
</evidence>
<accession>A0A382SDQ9</accession>
<evidence type="ECO:0008006" key="2">
    <source>
        <dbReference type="Google" id="ProtNLM"/>
    </source>
</evidence>
<reference evidence="1" key="1">
    <citation type="submission" date="2018-05" db="EMBL/GenBank/DDBJ databases">
        <authorList>
            <person name="Lanie J.A."/>
            <person name="Ng W.-L."/>
            <person name="Kazmierczak K.M."/>
            <person name="Andrzejewski T.M."/>
            <person name="Davidsen T.M."/>
            <person name="Wayne K.J."/>
            <person name="Tettelin H."/>
            <person name="Glass J.I."/>
            <person name="Rusch D."/>
            <person name="Podicherti R."/>
            <person name="Tsui H.-C.T."/>
            <person name="Winkler M.E."/>
        </authorList>
    </citation>
    <scope>NUCLEOTIDE SEQUENCE</scope>
</reference>
<gene>
    <name evidence="1" type="ORF">METZ01_LOCUS360857</name>
</gene>
<dbReference type="AlphaFoldDB" id="A0A382SDQ9"/>
<sequence length="194" mass="23305">YEIIERNLNIFKQHKGKGKWQFIQFKHNIEDMIMAKKKANDFGFRFFIHNTRKINDVLKVSDDVRKLISQDNFDKKHEELKQAIAPKKKSKKIEKQIVKSLNNPSGFDCMHVNERKTIAITYDFNMWPCCYHYRLDREDDMKNFFAGYPAGWNNIKEHGIETVFEHPYFTDYIPAVLRKEEYIRTCYHKCGKNV</sequence>
<proteinExistence type="predicted"/>
<feature type="non-terminal residue" evidence="1">
    <location>
        <position position="1"/>
    </location>
</feature>
<protein>
    <recommendedName>
        <fullName evidence="2">4Fe4S-binding SPASM domain-containing protein</fullName>
    </recommendedName>
</protein>
<organism evidence="1">
    <name type="scientific">marine metagenome</name>
    <dbReference type="NCBI Taxonomy" id="408172"/>
    <lineage>
        <taxon>unclassified sequences</taxon>
        <taxon>metagenomes</taxon>
        <taxon>ecological metagenomes</taxon>
    </lineage>
</organism>
<dbReference type="EMBL" id="UINC01128326">
    <property type="protein sequence ID" value="SVD08003.1"/>
    <property type="molecule type" value="Genomic_DNA"/>
</dbReference>
<name>A0A382SDQ9_9ZZZZ</name>